<name>A0A7T2RR70_9LACT</name>
<dbReference type="EMBL" id="CP065662">
    <property type="protein sequence ID" value="QPS01567.1"/>
    <property type="molecule type" value="Genomic_DNA"/>
</dbReference>
<evidence type="ECO:0000313" key="2">
    <source>
        <dbReference type="Proteomes" id="UP000594771"/>
    </source>
</evidence>
<evidence type="ECO:0000313" key="1">
    <source>
        <dbReference type="EMBL" id="QPS01567.1"/>
    </source>
</evidence>
<accession>A0A7T2RR70</accession>
<dbReference type="Proteomes" id="UP000594771">
    <property type="component" value="Chromosome"/>
</dbReference>
<sequence length="126" mass="14695">MKGWLTMRLGKVLKRIDRDERYVVEKDTGLVHGRVNGYTFLVDMMHLGQQYNIIFHLTKDGQAPDRQELLHNMPKHKKLQNVRVEGNEVTYCARTAFLVQSTVDTLFEMVNLITQVLKELDYQDAS</sequence>
<proteinExistence type="predicted"/>
<gene>
    <name evidence="1" type="ORF">I6G68_00330</name>
</gene>
<reference evidence="1 2" key="1">
    <citation type="submission" date="2020-12" db="EMBL/GenBank/DDBJ databases">
        <title>FDA dAtabase for Regulatory Grade micrObial Sequences (FDA-ARGOS): Supporting development and validation of Infectious Disease Dx tests.</title>
        <authorList>
            <person name="Sproer C."/>
            <person name="Gronow S."/>
            <person name="Severitt S."/>
            <person name="Schroder I."/>
            <person name="Tallon L."/>
            <person name="Sadzewicz L."/>
            <person name="Zhao X."/>
            <person name="Boylan J."/>
            <person name="Ott S."/>
            <person name="Bowen H."/>
            <person name="Vavikolanu K."/>
            <person name="Mehta A."/>
            <person name="Aluvathingal J."/>
            <person name="Nadendla S."/>
            <person name="Lowell S."/>
            <person name="Myers T."/>
            <person name="Yan Y."/>
            <person name="Sichtig H."/>
        </authorList>
    </citation>
    <scope>NUCLEOTIDE SEQUENCE [LARGE SCALE GENOMIC DNA]</scope>
    <source>
        <strain evidence="1 2">FDAARGOS_911</strain>
    </source>
</reference>
<protein>
    <submittedName>
        <fullName evidence="1">Uncharacterized protein</fullName>
    </submittedName>
</protein>
<dbReference type="RefSeq" id="WP_195851689.1">
    <property type="nucleotide sequence ID" value="NZ_CAJHLV010000001.1"/>
</dbReference>
<organism evidence="1 2">
    <name type="scientific">Aerococcus urinae</name>
    <dbReference type="NCBI Taxonomy" id="1376"/>
    <lineage>
        <taxon>Bacteria</taxon>
        <taxon>Bacillati</taxon>
        <taxon>Bacillota</taxon>
        <taxon>Bacilli</taxon>
        <taxon>Lactobacillales</taxon>
        <taxon>Aerococcaceae</taxon>
        <taxon>Aerococcus</taxon>
    </lineage>
</organism>
<dbReference type="AlphaFoldDB" id="A0A7T2RR70"/>